<keyword evidence="2" id="KW-1185">Reference proteome</keyword>
<proteinExistence type="predicted"/>
<evidence type="ECO:0000313" key="3">
    <source>
        <dbReference type="WBParaSite" id="BPAG_0000632901-mRNA-1"/>
    </source>
</evidence>
<reference evidence="3" key="1">
    <citation type="submission" date="2017-02" db="UniProtKB">
        <authorList>
            <consortium name="WormBaseParasite"/>
        </authorList>
    </citation>
    <scope>IDENTIFICATION</scope>
</reference>
<evidence type="ECO:0000313" key="1">
    <source>
        <dbReference type="EMBL" id="VDN87479.1"/>
    </source>
</evidence>
<dbReference type="Proteomes" id="UP000278627">
    <property type="component" value="Unassembled WGS sequence"/>
</dbReference>
<dbReference type="WBParaSite" id="BPAG_0000632901-mRNA-1">
    <property type="protein sequence ID" value="BPAG_0000632901-mRNA-1"/>
    <property type="gene ID" value="BPAG_0000632901"/>
</dbReference>
<protein>
    <submittedName>
        <fullName evidence="1 3">Uncharacterized protein</fullName>
    </submittedName>
</protein>
<accession>A0A0N4TDP1</accession>
<sequence length="49" mass="5999">MDNWKTNFLTNWDKLDLSKRLRHSKLIILSVISNDNYDDYDNYYQSDII</sequence>
<organism evidence="3">
    <name type="scientific">Brugia pahangi</name>
    <name type="common">Filarial nematode worm</name>
    <dbReference type="NCBI Taxonomy" id="6280"/>
    <lineage>
        <taxon>Eukaryota</taxon>
        <taxon>Metazoa</taxon>
        <taxon>Ecdysozoa</taxon>
        <taxon>Nematoda</taxon>
        <taxon>Chromadorea</taxon>
        <taxon>Rhabditida</taxon>
        <taxon>Spirurina</taxon>
        <taxon>Spiruromorpha</taxon>
        <taxon>Filarioidea</taxon>
        <taxon>Onchocercidae</taxon>
        <taxon>Brugia</taxon>
    </lineage>
</organism>
<dbReference type="AlphaFoldDB" id="A0A0N4TDP1"/>
<dbReference type="EMBL" id="UZAD01005541">
    <property type="protein sequence ID" value="VDN87479.1"/>
    <property type="molecule type" value="Genomic_DNA"/>
</dbReference>
<name>A0A0N4TDP1_BRUPA</name>
<gene>
    <name evidence="1" type="ORF">BPAG_LOCUS6293</name>
</gene>
<reference evidence="1 2" key="2">
    <citation type="submission" date="2018-11" db="EMBL/GenBank/DDBJ databases">
        <authorList>
            <consortium name="Pathogen Informatics"/>
        </authorList>
    </citation>
    <scope>NUCLEOTIDE SEQUENCE [LARGE SCALE GENOMIC DNA]</scope>
</reference>
<evidence type="ECO:0000313" key="2">
    <source>
        <dbReference type="Proteomes" id="UP000278627"/>
    </source>
</evidence>